<evidence type="ECO:0000313" key="3">
    <source>
        <dbReference type="Proteomes" id="UP000681722"/>
    </source>
</evidence>
<keyword evidence="1" id="KW-0812">Transmembrane</keyword>
<comment type="caution">
    <text evidence="2">The sequence shown here is derived from an EMBL/GenBank/DDBJ whole genome shotgun (WGS) entry which is preliminary data.</text>
</comment>
<evidence type="ECO:0000313" key="2">
    <source>
        <dbReference type="EMBL" id="CAF4065814.1"/>
    </source>
</evidence>
<accession>A0A8S2PRJ2</accession>
<feature type="transmembrane region" description="Helical" evidence="1">
    <location>
        <begin position="15"/>
        <end position="34"/>
    </location>
</feature>
<keyword evidence="1" id="KW-1133">Transmembrane helix</keyword>
<gene>
    <name evidence="2" type="ORF">SRO942_LOCUS27571</name>
</gene>
<dbReference type="EMBL" id="CAJOBC010025124">
    <property type="protein sequence ID" value="CAF4065814.1"/>
    <property type="molecule type" value="Genomic_DNA"/>
</dbReference>
<reference evidence="2" key="1">
    <citation type="submission" date="2021-02" db="EMBL/GenBank/DDBJ databases">
        <authorList>
            <person name="Nowell W R."/>
        </authorList>
    </citation>
    <scope>NUCLEOTIDE SEQUENCE</scope>
</reference>
<dbReference type="AlphaFoldDB" id="A0A8S2PRJ2"/>
<organism evidence="2 3">
    <name type="scientific">Didymodactylos carnosus</name>
    <dbReference type="NCBI Taxonomy" id="1234261"/>
    <lineage>
        <taxon>Eukaryota</taxon>
        <taxon>Metazoa</taxon>
        <taxon>Spiralia</taxon>
        <taxon>Gnathifera</taxon>
        <taxon>Rotifera</taxon>
        <taxon>Eurotatoria</taxon>
        <taxon>Bdelloidea</taxon>
        <taxon>Philodinida</taxon>
        <taxon>Philodinidae</taxon>
        <taxon>Didymodactylos</taxon>
    </lineage>
</organism>
<proteinExistence type="predicted"/>
<protein>
    <submittedName>
        <fullName evidence="2">Uncharacterized protein</fullName>
    </submittedName>
</protein>
<sequence>MELIAAMRMHFNRTLNHGVALFLILTAQIMGFGMA</sequence>
<dbReference type="Proteomes" id="UP000681722">
    <property type="component" value="Unassembled WGS sequence"/>
</dbReference>
<feature type="non-terminal residue" evidence="2">
    <location>
        <position position="35"/>
    </location>
</feature>
<evidence type="ECO:0000256" key="1">
    <source>
        <dbReference type="SAM" id="Phobius"/>
    </source>
</evidence>
<name>A0A8S2PRJ2_9BILA</name>
<keyword evidence="1" id="KW-0472">Membrane</keyword>